<dbReference type="SUPFAM" id="SSF103473">
    <property type="entry name" value="MFS general substrate transporter"/>
    <property type="match status" value="1"/>
</dbReference>
<evidence type="ECO:0000256" key="6">
    <source>
        <dbReference type="ARBA" id="ARBA00037968"/>
    </source>
</evidence>
<evidence type="ECO:0000256" key="5">
    <source>
        <dbReference type="ARBA" id="ARBA00023136"/>
    </source>
</evidence>
<proteinExistence type="inferred from homology"/>
<sequence>MAPWDYLKLGFIPTKRIVNDEYVQRMEENYTSTKHDVTAHSEEIGQETTVSEKSKGRMKQLQHMFNKNDLCHFKLGAERKLLLKLDILLTFYACLSTWVKMLTVNMNNAYVSGMKEELDFEGNDLVDIQSLYTAGNIVFQLPFILLPRIPLNFFLPALEICWGLLTIGTGKSTSVRQIKILRFFTGVFEAPSYIAYMYLFGSFFKSGEVARRSGFMIVGQYAGLMSTGAMQSAIFGALNTSHGLSGWRWYFIIVGAISIVVALLGFYSLPGDIHNCYSIFLTDDEIKLMRSRVSSIQHGFSGALDKNFDKSVLKKVLKNWKLYVLVTWNVFAWNSSNSSHGGFQLWLHSLQRYSVPKLNNLTMITPGIGLLYIFFGSIIADKLHCCWGLILFFQALNLTGNILLAVWNIREGTKWFAFTLQYTAFATLPLVYSWQSEMCKDNIQERSIILVSMNMAAQSSIAWIALLVWKTKEAPRFFKGYVWASVSSLTMMGFTVIIFVLLKRESRQNEKKILYSTDSHGSSRCSYTIGT</sequence>
<dbReference type="FunFam" id="1.20.1250.20:FF:000065">
    <property type="entry name" value="Putative MFS pantothenate transporter"/>
    <property type="match status" value="1"/>
</dbReference>
<feature type="transmembrane region" description="Helical" evidence="7">
    <location>
        <begin position="149"/>
        <end position="168"/>
    </location>
</feature>
<keyword evidence="5 7" id="KW-0472">Membrane</keyword>
<protein>
    <submittedName>
        <fullName evidence="8">Uncharacterized protein</fullName>
    </submittedName>
</protein>
<feature type="transmembrane region" description="Helical" evidence="7">
    <location>
        <begin position="219"/>
        <end position="238"/>
    </location>
</feature>
<feature type="transmembrane region" description="Helical" evidence="7">
    <location>
        <begin position="387"/>
        <end position="409"/>
    </location>
</feature>
<dbReference type="GeneID" id="80921078"/>
<dbReference type="Pfam" id="PF07690">
    <property type="entry name" value="MFS_1"/>
    <property type="match status" value="1"/>
</dbReference>
<dbReference type="PANTHER" id="PTHR43791">
    <property type="entry name" value="PERMEASE-RELATED"/>
    <property type="match status" value="1"/>
</dbReference>
<comment type="similarity">
    <text evidence="6">Belongs to the major facilitator superfamily. Allantoate permease family.</text>
</comment>
<keyword evidence="2" id="KW-0813">Transport</keyword>
<dbReference type="InterPro" id="IPR036259">
    <property type="entry name" value="MFS_trans_sf"/>
</dbReference>
<feature type="transmembrane region" description="Helical" evidence="7">
    <location>
        <begin position="447"/>
        <end position="469"/>
    </location>
</feature>
<accession>A0AA35IVD5</accession>
<dbReference type="EMBL" id="OX365771">
    <property type="protein sequence ID" value="CAI4036170.1"/>
    <property type="molecule type" value="Genomic_DNA"/>
</dbReference>
<feature type="transmembrane region" description="Helical" evidence="7">
    <location>
        <begin position="250"/>
        <end position="269"/>
    </location>
</feature>
<keyword evidence="4 7" id="KW-1133">Transmembrane helix</keyword>
<dbReference type="InterPro" id="IPR011701">
    <property type="entry name" value="MFS"/>
</dbReference>
<feature type="transmembrane region" description="Helical" evidence="7">
    <location>
        <begin position="481"/>
        <end position="502"/>
    </location>
</feature>
<dbReference type="GO" id="GO:0016020">
    <property type="term" value="C:membrane"/>
    <property type="evidence" value="ECO:0007669"/>
    <property type="project" value="UniProtKB-SubCell"/>
</dbReference>
<dbReference type="AlphaFoldDB" id="A0AA35IVD5"/>
<name>A0AA35IVD5_SACMI</name>
<evidence type="ECO:0000256" key="1">
    <source>
        <dbReference type="ARBA" id="ARBA00004141"/>
    </source>
</evidence>
<dbReference type="GO" id="GO:0022857">
    <property type="term" value="F:transmembrane transporter activity"/>
    <property type="evidence" value="ECO:0007669"/>
    <property type="project" value="InterPro"/>
</dbReference>
<dbReference type="PANTHER" id="PTHR43791:SF15">
    <property type="entry name" value="TRANSPORTER SEO1-RELATED"/>
    <property type="match status" value="1"/>
</dbReference>
<comment type="subcellular location">
    <subcellularLocation>
        <location evidence="1">Membrane</location>
        <topology evidence="1">Multi-pass membrane protein</topology>
    </subcellularLocation>
</comment>
<keyword evidence="9" id="KW-1185">Reference proteome</keyword>
<dbReference type="Gene3D" id="1.20.1250.20">
    <property type="entry name" value="MFS general substrate transporter like domains"/>
    <property type="match status" value="1"/>
</dbReference>
<evidence type="ECO:0000313" key="8">
    <source>
        <dbReference type="EMBL" id="CAI4036170.1"/>
    </source>
</evidence>
<evidence type="ECO:0000313" key="9">
    <source>
        <dbReference type="Proteomes" id="UP001161438"/>
    </source>
</evidence>
<reference evidence="8" key="1">
    <citation type="submission" date="2022-10" db="EMBL/GenBank/DDBJ databases">
        <authorList>
            <person name="Byrne P K."/>
        </authorList>
    </citation>
    <scope>NUCLEOTIDE SEQUENCE</scope>
    <source>
        <strain evidence="8">IFO1815</strain>
    </source>
</reference>
<evidence type="ECO:0000256" key="2">
    <source>
        <dbReference type="ARBA" id="ARBA00022448"/>
    </source>
</evidence>
<evidence type="ECO:0000256" key="7">
    <source>
        <dbReference type="SAM" id="Phobius"/>
    </source>
</evidence>
<feature type="transmembrane region" description="Helical" evidence="7">
    <location>
        <begin position="361"/>
        <end position="380"/>
    </location>
</feature>
<evidence type="ECO:0000256" key="3">
    <source>
        <dbReference type="ARBA" id="ARBA00022692"/>
    </source>
</evidence>
<organism evidence="8 9">
    <name type="scientific">Saccharomyces mikatae IFO 1815</name>
    <dbReference type="NCBI Taxonomy" id="226126"/>
    <lineage>
        <taxon>Eukaryota</taxon>
        <taxon>Fungi</taxon>
        <taxon>Dikarya</taxon>
        <taxon>Ascomycota</taxon>
        <taxon>Saccharomycotina</taxon>
        <taxon>Saccharomycetes</taxon>
        <taxon>Saccharomycetales</taxon>
        <taxon>Saccharomycetaceae</taxon>
        <taxon>Saccharomyces</taxon>
    </lineage>
</organism>
<feature type="transmembrane region" description="Helical" evidence="7">
    <location>
        <begin position="180"/>
        <end position="199"/>
    </location>
</feature>
<keyword evidence="3 7" id="KW-0812">Transmembrane</keyword>
<dbReference type="RefSeq" id="XP_056079290.1">
    <property type="nucleotide sequence ID" value="XM_056225476.1"/>
</dbReference>
<evidence type="ECO:0000256" key="4">
    <source>
        <dbReference type="ARBA" id="ARBA00022989"/>
    </source>
</evidence>
<dbReference type="Proteomes" id="UP001161438">
    <property type="component" value="Chromosome 15"/>
</dbReference>
<feature type="transmembrane region" description="Helical" evidence="7">
    <location>
        <begin position="415"/>
        <end position="435"/>
    </location>
</feature>
<gene>
    <name evidence="8" type="primary">SMKI15G0080</name>
    <name evidence="8" type="ORF">SMKI_15G0080</name>
</gene>